<dbReference type="Gene3D" id="2.60.120.10">
    <property type="entry name" value="Jelly Rolls"/>
    <property type="match status" value="2"/>
</dbReference>
<dbReference type="InterPro" id="IPR014710">
    <property type="entry name" value="RmlC-like_jellyroll"/>
</dbReference>
<dbReference type="Pfam" id="PF07883">
    <property type="entry name" value="Cupin_2"/>
    <property type="match status" value="2"/>
</dbReference>
<feature type="domain" description="Cupin type-2" evidence="1">
    <location>
        <begin position="46"/>
        <end position="110"/>
    </location>
</feature>
<keyword evidence="3" id="KW-1185">Reference proteome</keyword>
<name>A0ABQ6K7Z9_9MICO</name>
<dbReference type="Proteomes" id="UP001157034">
    <property type="component" value="Unassembled WGS sequence"/>
</dbReference>
<protein>
    <recommendedName>
        <fullName evidence="1">Cupin type-2 domain-containing protein</fullName>
    </recommendedName>
</protein>
<feature type="domain" description="Cupin type-2" evidence="1">
    <location>
        <begin position="203"/>
        <end position="267"/>
    </location>
</feature>
<dbReference type="RefSeq" id="WP_284254559.1">
    <property type="nucleotide sequence ID" value="NZ_BAAAQO010000001.1"/>
</dbReference>
<comment type="caution">
    <text evidence="2">The sequence shown here is derived from an EMBL/GenBank/DDBJ whole genome shotgun (WGS) entry which is preliminary data.</text>
</comment>
<accession>A0ABQ6K7Z9</accession>
<dbReference type="InterPro" id="IPR053146">
    <property type="entry name" value="QDO-like"/>
</dbReference>
<evidence type="ECO:0000259" key="1">
    <source>
        <dbReference type="Pfam" id="PF07883"/>
    </source>
</evidence>
<dbReference type="SUPFAM" id="SSF51182">
    <property type="entry name" value="RmlC-like cupins"/>
    <property type="match status" value="1"/>
</dbReference>
<gene>
    <name evidence="2" type="ORF">GCM10025881_26900</name>
</gene>
<evidence type="ECO:0000313" key="3">
    <source>
        <dbReference type="Proteomes" id="UP001157034"/>
    </source>
</evidence>
<reference evidence="3" key="1">
    <citation type="journal article" date="2019" name="Int. J. Syst. Evol. Microbiol.">
        <title>The Global Catalogue of Microorganisms (GCM) 10K type strain sequencing project: providing services to taxonomists for standard genome sequencing and annotation.</title>
        <authorList>
            <consortium name="The Broad Institute Genomics Platform"/>
            <consortium name="The Broad Institute Genome Sequencing Center for Infectious Disease"/>
            <person name="Wu L."/>
            <person name="Ma J."/>
        </authorList>
    </citation>
    <scope>NUCLEOTIDE SEQUENCE [LARGE SCALE GENOMIC DNA]</scope>
    <source>
        <strain evidence="3">NBRC 108894</strain>
    </source>
</reference>
<dbReference type="EMBL" id="BSVB01000001">
    <property type="protein sequence ID" value="GMA95866.1"/>
    <property type="molecule type" value="Genomic_DNA"/>
</dbReference>
<dbReference type="PANTHER" id="PTHR36440">
    <property type="entry name" value="PUTATIVE (AFU_ORTHOLOGUE AFUA_8G07350)-RELATED"/>
    <property type="match status" value="1"/>
</dbReference>
<evidence type="ECO:0000313" key="2">
    <source>
        <dbReference type="EMBL" id="GMA95866.1"/>
    </source>
</evidence>
<dbReference type="InterPro" id="IPR011051">
    <property type="entry name" value="RmlC_Cupin_sf"/>
</dbReference>
<organism evidence="2 3">
    <name type="scientific">Pseudolysinimonas kribbensis</name>
    <dbReference type="NCBI Taxonomy" id="433641"/>
    <lineage>
        <taxon>Bacteria</taxon>
        <taxon>Bacillati</taxon>
        <taxon>Actinomycetota</taxon>
        <taxon>Actinomycetes</taxon>
        <taxon>Micrococcales</taxon>
        <taxon>Microbacteriaceae</taxon>
        <taxon>Pseudolysinimonas</taxon>
    </lineage>
</organism>
<dbReference type="PANTHER" id="PTHR36440:SF1">
    <property type="entry name" value="PUTATIVE (AFU_ORTHOLOGUE AFUA_8G07350)-RELATED"/>
    <property type="match status" value="1"/>
</dbReference>
<dbReference type="InterPro" id="IPR013096">
    <property type="entry name" value="Cupin_2"/>
</dbReference>
<proteinExistence type="predicted"/>
<sequence length="300" mass="32146">MPTSVVRRAADADYRDPGDLIPGARGITRWRLVGEPDGAAHSDVGLMRIDADAGSATHVHSFEYSFHVIEGETVLATPEATVRLARGDYGVVPIGVPHRWSGSGSSPALIADLITPPARAGHDQDTFVVPELPTVEAVPVDPRDPRTRSFGSVVPEQLDPARQSQELLAVSASMRTALLVYSGISLKMMVDSDLGATLGTMFMVQYAPDGRAGAHDHPLEEAYLVLEGEVLATFDGEEVLLGPGDFAWAGVGCVHSFAATGAAVRWLETQAPQMPPRYAYRFARDWDYLRDAAAADGLRS</sequence>